<organism evidence="2 3">
    <name type="scientific">Longimonas halophila</name>
    <dbReference type="NCBI Taxonomy" id="1469170"/>
    <lineage>
        <taxon>Bacteria</taxon>
        <taxon>Pseudomonadati</taxon>
        <taxon>Rhodothermota</taxon>
        <taxon>Rhodothermia</taxon>
        <taxon>Rhodothermales</taxon>
        <taxon>Salisaetaceae</taxon>
        <taxon>Longimonas</taxon>
    </lineage>
</organism>
<evidence type="ECO:0000259" key="1">
    <source>
        <dbReference type="Pfam" id="PF05685"/>
    </source>
</evidence>
<accession>A0A2H3NN01</accession>
<dbReference type="Proteomes" id="UP000221024">
    <property type="component" value="Unassembled WGS sequence"/>
</dbReference>
<reference evidence="2 3" key="1">
    <citation type="submission" date="2017-10" db="EMBL/GenBank/DDBJ databases">
        <title>Draft genome of Longimonas halophila.</title>
        <authorList>
            <person name="Goh K.M."/>
            <person name="Shamsir M.S."/>
            <person name="Lim S.W."/>
        </authorList>
    </citation>
    <scope>NUCLEOTIDE SEQUENCE [LARGE SCALE GENOMIC DNA]</scope>
    <source>
        <strain evidence="2 3">KCTC 42399</strain>
    </source>
</reference>
<comment type="caution">
    <text evidence="2">The sequence shown here is derived from an EMBL/GenBank/DDBJ whole genome shotgun (WGS) entry which is preliminary data.</text>
</comment>
<dbReference type="SUPFAM" id="SSF52980">
    <property type="entry name" value="Restriction endonuclease-like"/>
    <property type="match status" value="1"/>
</dbReference>
<protein>
    <recommendedName>
        <fullName evidence="1">Putative restriction endonuclease domain-containing protein</fullName>
    </recommendedName>
</protein>
<dbReference type="InterPro" id="IPR011335">
    <property type="entry name" value="Restrct_endonuc-II-like"/>
</dbReference>
<dbReference type="AlphaFoldDB" id="A0A2H3NN01"/>
<dbReference type="CDD" id="cd06260">
    <property type="entry name" value="DUF820-like"/>
    <property type="match status" value="1"/>
</dbReference>
<keyword evidence="3" id="KW-1185">Reference proteome</keyword>
<gene>
    <name evidence="2" type="ORF">CRI93_04035</name>
</gene>
<dbReference type="RefSeq" id="WP_098061332.1">
    <property type="nucleotide sequence ID" value="NZ_PDEP01000003.1"/>
</dbReference>
<dbReference type="EMBL" id="PDEP01000003">
    <property type="protein sequence ID" value="PEN08294.1"/>
    <property type="molecule type" value="Genomic_DNA"/>
</dbReference>
<dbReference type="PANTHER" id="PTHR35400:SF3">
    <property type="entry name" value="SLL1072 PROTEIN"/>
    <property type="match status" value="1"/>
</dbReference>
<feature type="domain" description="Putative restriction endonuclease" evidence="1">
    <location>
        <begin position="26"/>
        <end position="192"/>
    </location>
</feature>
<sequence length="230" mass="25716">MATPSVSTLPRLKNGDRLTRFEFERRYQTMPGIKKAELIEGKVYMPSPVTARHHSQPHAYLTTWLGTYAVHTPGVTVHDNATVQLDLDNEPQPDALLRIDEACGGQSHINDDDYIEGAPELVVEVAHSSAAYDLHDKKRAYRRNGVQEYVVWQMEEARLDWFQLEGGAYTTQSPDEDGCLHSMAFPGLVLDVNALLDDDPAAVLTRLNEALGSETHRNFVSQLEEARSDA</sequence>
<dbReference type="PANTHER" id="PTHR35400">
    <property type="entry name" value="SLR1083 PROTEIN"/>
    <property type="match status" value="1"/>
</dbReference>
<dbReference type="InterPro" id="IPR008538">
    <property type="entry name" value="Uma2"/>
</dbReference>
<proteinExistence type="predicted"/>
<name>A0A2H3NN01_9BACT</name>
<dbReference type="Gene3D" id="3.90.1570.10">
    <property type="entry name" value="tt1808, chain A"/>
    <property type="match status" value="1"/>
</dbReference>
<dbReference type="Pfam" id="PF05685">
    <property type="entry name" value="Uma2"/>
    <property type="match status" value="1"/>
</dbReference>
<dbReference type="OrthoDB" id="943262at2"/>
<evidence type="ECO:0000313" key="2">
    <source>
        <dbReference type="EMBL" id="PEN08294.1"/>
    </source>
</evidence>
<evidence type="ECO:0000313" key="3">
    <source>
        <dbReference type="Proteomes" id="UP000221024"/>
    </source>
</evidence>
<dbReference type="InterPro" id="IPR012296">
    <property type="entry name" value="Nuclease_put_TT1808"/>
</dbReference>